<organism evidence="1 2">
    <name type="scientific">Anaerococcus groningensis</name>
    <dbReference type="NCBI Taxonomy" id="3115616"/>
    <lineage>
        <taxon>Bacteria</taxon>
        <taxon>Bacillati</taxon>
        <taxon>Bacillota</taxon>
        <taxon>Tissierellia</taxon>
        <taxon>Tissierellales</taxon>
        <taxon>Peptoniphilaceae</taxon>
        <taxon>Anaerococcus</taxon>
    </lineage>
</organism>
<reference evidence="1 2" key="1">
    <citation type="journal article" date="2025" name="Anaerobe">
        <title>Description of Anaerococcus kampingiae sp. nov., Anaerococcus groningensis sp. nov., Anaerococcus martiniensis sp. nov., and Anaerococcus cruorum sp. nov., isolated from human clinical specimens.</title>
        <authorList>
            <person name="Boiten K.E."/>
            <person name="Meijer J."/>
            <person name="van Wezel E.M."/>
            <person name="Veloo A.C.M."/>
        </authorList>
    </citation>
    <scope>NUCLEOTIDE SEQUENCE [LARGE SCALE GENOMIC DNA]</scope>
    <source>
        <strain evidence="1 2">ENR1011</strain>
    </source>
</reference>
<evidence type="ECO:0000313" key="1">
    <source>
        <dbReference type="EMBL" id="MFO3718127.1"/>
    </source>
</evidence>
<dbReference type="RefSeq" id="WP_410024683.1">
    <property type="nucleotide sequence ID" value="NZ_JBGMEG010000014.1"/>
</dbReference>
<accession>A0ABW9N1Y5</accession>
<gene>
    <name evidence="1" type="ORF">AB9Q04_07280</name>
</gene>
<sequence length="217" mass="25346">MIVNKVKKNKNFTIVDNGYLNDPNLSFKAKGILTYLLSLPGDWVIYFEEVITHSKDGIKSFRSGVDELINEGYIYRYPIRENGVIIRWETEIYEVKKPLSQNVNVEEVNIIKEKEENNQLLNTNNTHTYASNNLNNYNSFAKITEAWNNLSTLVVPIDSIYSDVKRTINLTKLIEKYELDDVLATINKIESSKYAQRFVINFDWFLDEKNYLRVKGQ</sequence>
<dbReference type="EMBL" id="JBGMEG010000014">
    <property type="protein sequence ID" value="MFO3718127.1"/>
    <property type="molecule type" value="Genomic_DNA"/>
</dbReference>
<evidence type="ECO:0000313" key="2">
    <source>
        <dbReference type="Proteomes" id="UP001637993"/>
    </source>
</evidence>
<name>A0ABW9N1Y5_9FIRM</name>
<proteinExistence type="predicted"/>
<comment type="caution">
    <text evidence="1">The sequence shown here is derived from an EMBL/GenBank/DDBJ whole genome shotgun (WGS) entry which is preliminary data.</text>
</comment>
<protein>
    <submittedName>
        <fullName evidence="1">Uncharacterized protein</fullName>
    </submittedName>
</protein>
<dbReference type="Proteomes" id="UP001637993">
    <property type="component" value="Unassembled WGS sequence"/>
</dbReference>
<keyword evidence="2" id="KW-1185">Reference proteome</keyword>